<dbReference type="SUPFAM" id="SSF56601">
    <property type="entry name" value="beta-lactamase/transpeptidase-like"/>
    <property type="match status" value="1"/>
</dbReference>
<dbReference type="InterPro" id="IPR000871">
    <property type="entry name" value="Beta-lactam_class-A"/>
</dbReference>
<feature type="domain" description="Golvesin/Xly CBD-like" evidence="3">
    <location>
        <begin position="317"/>
        <end position="445"/>
    </location>
</feature>
<dbReference type="PANTHER" id="PTHR35333">
    <property type="entry name" value="BETA-LACTAMASE"/>
    <property type="match status" value="1"/>
</dbReference>
<dbReference type="InterPro" id="IPR033803">
    <property type="entry name" value="CBD-like_Golvesin-Xly"/>
</dbReference>
<evidence type="ECO:0008006" key="6">
    <source>
        <dbReference type="Google" id="ProtNLM"/>
    </source>
</evidence>
<dbReference type="Pfam" id="PF13354">
    <property type="entry name" value="Beta-lactamase2"/>
    <property type="match status" value="1"/>
</dbReference>
<dbReference type="STRING" id="1183438.GKIL_3377"/>
<evidence type="ECO:0000313" key="5">
    <source>
        <dbReference type="Proteomes" id="UP000017396"/>
    </source>
</evidence>
<dbReference type="eggNOG" id="COG0860">
    <property type="taxonomic scope" value="Bacteria"/>
</dbReference>
<dbReference type="GO" id="GO:0046677">
    <property type="term" value="P:response to antibiotic"/>
    <property type="evidence" value="ECO:0007669"/>
    <property type="project" value="InterPro"/>
</dbReference>
<feature type="domain" description="Beta-lactamase class A catalytic" evidence="2">
    <location>
        <begin position="181"/>
        <end position="278"/>
    </location>
</feature>
<keyword evidence="5" id="KW-1185">Reference proteome</keyword>
<organism evidence="4 5">
    <name type="scientific">Gloeobacter kilaueensis (strain ATCC BAA-2537 / CCAP 1431/1 / ULC 316 / JS1)</name>
    <dbReference type="NCBI Taxonomy" id="1183438"/>
    <lineage>
        <taxon>Bacteria</taxon>
        <taxon>Bacillati</taxon>
        <taxon>Cyanobacteriota</taxon>
        <taxon>Cyanophyceae</taxon>
        <taxon>Gloeobacterales</taxon>
        <taxon>Gloeobacteraceae</taxon>
        <taxon>Gloeobacter</taxon>
    </lineage>
</organism>
<sequence length="448" mass="49512">MKSIFWTLLLVGSLGLAPAALLADTTIDDPKLDRLVAEARREFLTTQSFDRLDVVVLLPRGDGTWQRGSYGRETLAYPASCVKLAYMVAAVHWCSAQGKPVDCLDSHLRPMVVDSSNEETGEVVDAITGAPNRPATSSNTPGYREWYSRRLYTENFLKAQNLLGNQTILHKTYPSNSGEMPGGAEKVAIDERGRNAMRPDLSAELMRRIVRGELEPQATAYMRALLATPTFDEQSGIGFGLPPGSRYENKIGAAYDTLEDIAYIVLPNGRELILAIFTNGLDQRQPEPYDIAPLGVFAEKLIEKLGLDEGDPPKRKIDDTDSAVTVTGRWQKRTDTKDKFGEDYLRSVGGFGSQQVIWNLNVPESGRYEVAVWYPALQENTSEAAYTVVHGDGIAEVKLNQQVWGGRWVKLGDFAFKAGQGSVILSDKTADPNRQVVADALKITRWPR</sequence>
<protein>
    <recommendedName>
        <fullName evidence="6">Beta-lactamase</fullName>
    </recommendedName>
</protein>
<dbReference type="HOGENOM" id="CLU_610796_0_0_3"/>
<dbReference type="GO" id="GO:0008800">
    <property type="term" value="F:beta-lactamase activity"/>
    <property type="evidence" value="ECO:0007669"/>
    <property type="project" value="InterPro"/>
</dbReference>
<evidence type="ECO:0000259" key="3">
    <source>
        <dbReference type="Pfam" id="PF25275"/>
    </source>
</evidence>
<keyword evidence="1" id="KW-0732">Signal</keyword>
<dbReference type="InterPro" id="IPR045155">
    <property type="entry name" value="Beta-lactam_cat"/>
</dbReference>
<evidence type="ECO:0000313" key="4">
    <source>
        <dbReference type="EMBL" id="AGY59623.1"/>
    </source>
</evidence>
<evidence type="ECO:0000256" key="1">
    <source>
        <dbReference type="SAM" id="SignalP"/>
    </source>
</evidence>
<feature type="signal peptide" evidence="1">
    <location>
        <begin position="1"/>
        <end position="22"/>
    </location>
</feature>
<dbReference type="InterPro" id="IPR012338">
    <property type="entry name" value="Beta-lactam/transpept-like"/>
</dbReference>
<name>U5QL61_GLOK1</name>
<reference evidence="4 5" key="1">
    <citation type="journal article" date="2013" name="PLoS ONE">
        <title>Cultivation and Complete Genome Sequencing of Gloeobacter kilaueensis sp. nov., from a Lava Cave in Kilauea Caldera, Hawai'i.</title>
        <authorList>
            <person name="Saw J.H."/>
            <person name="Schatz M."/>
            <person name="Brown M.V."/>
            <person name="Kunkel D.D."/>
            <person name="Foster J.S."/>
            <person name="Shick H."/>
            <person name="Christensen S."/>
            <person name="Hou S."/>
            <person name="Wan X."/>
            <person name="Donachie S.P."/>
        </authorList>
    </citation>
    <scope>NUCLEOTIDE SEQUENCE [LARGE SCALE GENOMIC DNA]</scope>
    <source>
        <strain evidence="5">JS</strain>
    </source>
</reference>
<dbReference type="eggNOG" id="COG2367">
    <property type="taxonomic scope" value="Bacteria"/>
</dbReference>
<dbReference type="RefSeq" id="WP_023174913.1">
    <property type="nucleotide sequence ID" value="NC_022600.1"/>
</dbReference>
<dbReference type="Pfam" id="PF25275">
    <property type="entry name" value="Golvesin_C"/>
    <property type="match status" value="1"/>
</dbReference>
<accession>U5QL61</accession>
<proteinExistence type="predicted"/>
<dbReference type="Proteomes" id="UP000017396">
    <property type="component" value="Chromosome"/>
</dbReference>
<dbReference type="PANTHER" id="PTHR35333:SF3">
    <property type="entry name" value="BETA-LACTAMASE-TYPE TRANSPEPTIDASE FOLD CONTAINING PROTEIN"/>
    <property type="match status" value="1"/>
</dbReference>
<gene>
    <name evidence="4" type="ORF">GKIL_3377</name>
</gene>
<dbReference type="KEGG" id="glj:GKIL_3377"/>
<feature type="chain" id="PRO_5004663853" description="Beta-lactamase" evidence="1">
    <location>
        <begin position="23"/>
        <end position="448"/>
    </location>
</feature>
<dbReference type="EMBL" id="CP003587">
    <property type="protein sequence ID" value="AGY59623.1"/>
    <property type="molecule type" value="Genomic_DNA"/>
</dbReference>
<dbReference type="AlphaFoldDB" id="U5QL61"/>
<dbReference type="Gene3D" id="2.60.120.260">
    <property type="entry name" value="Galactose-binding domain-like"/>
    <property type="match status" value="1"/>
</dbReference>
<evidence type="ECO:0000259" key="2">
    <source>
        <dbReference type="Pfam" id="PF13354"/>
    </source>
</evidence>
<dbReference type="GO" id="GO:0030655">
    <property type="term" value="P:beta-lactam antibiotic catabolic process"/>
    <property type="evidence" value="ECO:0007669"/>
    <property type="project" value="InterPro"/>
</dbReference>
<dbReference type="Gene3D" id="3.40.710.10">
    <property type="entry name" value="DD-peptidase/beta-lactamase superfamily"/>
    <property type="match status" value="1"/>
</dbReference>